<dbReference type="PANTHER" id="PTHR32329">
    <property type="entry name" value="BIFUNCTIONAL PROTEIN [INCLUDES 2-HYDROXYACYL-COA DEHYDRATASE (N-TER) AND ITS ACTIVATOR DOMAIN (C_TERM)-RELATED"/>
    <property type="match status" value="1"/>
</dbReference>
<keyword evidence="2" id="KW-1185">Reference proteome</keyword>
<reference evidence="1 2" key="1">
    <citation type="submission" date="2015-03" db="EMBL/GenBank/DDBJ databases">
        <authorList>
            <person name="Murphy D."/>
        </authorList>
    </citation>
    <scope>NUCLEOTIDE SEQUENCE [LARGE SCALE GENOMIC DNA]</scope>
    <source>
        <strain evidence="1 2">OL-4</strain>
    </source>
</reference>
<dbReference type="OrthoDB" id="9780120at2"/>
<evidence type="ECO:0000313" key="1">
    <source>
        <dbReference type="EMBL" id="CFW99138.1"/>
    </source>
</evidence>
<dbReference type="RefSeq" id="WP_046494734.1">
    <property type="nucleotide sequence ID" value="NZ_CGIH01000004.1"/>
</dbReference>
<gene>
    <name evidence="1" type="ORF">140</name>
</gene>
<dbReference type="AlphaFoldDB" id="A0A0E3W2G6"/>
<accession>A0A0E3W2G6</accession>
<dbReference type="EMBL" id="CGIH01000004">
    <property type="protein sequence ID" value="CFW99138.1"/>
    <property type="molecule type" value="Genomic_DNA"/>
</dbReference>
<protein>
    <submittedName>
        <fullName evidence="1">Uncharacterized</fullName>
    </submittedName>
</protein>
<dbReference type="PANTHER" id="PTHR32329:SF2">
    <property type="entry name" value="BIFUNCTIONAL PROTEIN [INCLUDES 2-HYDROXYACYL-COA DEHYDRATASE (N-TER) AND ITS ACTIVATOR DOMAIN (C_TERM)"/>
    <property type="match status" value="1"/>
</dbReference>
<proteinExistence type="predicted"/>
<sequence>MKVSFPHMGYSPIAFKWLLENIGHECIMPPEPSKKTLDLGVRYSPEFACIPFKILTGTYLEVVEAGAELILTSGGMGPCRAGYYWVMHQYLLEELGKDVKVMAFELPLCDLKDFWKKLRYLRKTGGVSAKEFVEKVKITWEKIKAIDDLEIRSHELRPLETKRGETTRKLDLALDMVDQANTSEQIEDARQEGLKLLNAMTLDKSRNPLKVGIIGEIYVVLEPAANHYLQIMLGEMGVQTDRSIYLSSYTRKNTIVNLEGDIFKMAQPYLNEAPIGGHGVNSIGETVLYAKHGFDGVVQLAPFACIPEIVAKSIIPSVSRDLDIPVLTMFIDEQTGKAGVQTRLEAFVDLMEYKREKKFSKEESLVI</sequence>
<dbReference type="InterPro" id="IPR051805">
    <property type="entry name" value="Dehydratase_Activator_Redct"/>
</dbReference>
<dbReference type="Gene3D" id="3.40.50.11900">
    <property type="match status" value="1"/>
</dbReference>
<dbReference type="Proteomes" id="UP000045545">
    <property type="component" value="Unassembled WGS sequence"/>
</dbReference>
<evidence type="ECO:0000313" key="2">
    <source>
        <dbReference type="Proteomes" id="UP000045545"/>
    </source>
</evidence>
<organism evidence="1 2">
    <name type="scientific">Syntrophomonas zehnderi OL-4</name>
    <dbReference type="NCBI Taxonomy" id="690567"/>
    <lineage>
        <taxon>Bacteria</taxon>
        <taxon>Bacillati</taxon>
        <taxon>Bacillota</taxon>
        <taxon>Clostridia</taxon>
        <taxon>Eubacteriales</taxon>
        <taxon>Syntrophomonadaceae</taxon>
        <taxon>Syntrophomonas</taxon>
    </lineage>
</organism>
<name>A0A0E3W2G6_9FIRM</name>
<dbReference type="STRING" id="690567.140"/>